<evidence type="ECO:0000313" key="3">
    <source>
        <dbReference type="EMBL" id="CAF9908129.1"/>
    </source>
</evidence>
<dbReference type="EMBL" id="CAJPDT010000004">
    <property type="protein sequence ID" value="CAF9908129.1"/>
    <property type="molecule type" value="Genomic_DNA"/>
</dbReference>
<reference evidence="3" key="1">
    <citation type="submission" date="2021-03" db="EMBL/GenBank/DDBJ databases">
        <authorList>
            <person name="Tagirdzhanova G."/>
        </authorList>
    </citation>
    <scope>NUCLEOTIDE SEQUENCE</scope>
</reference>
<feature type="compositionally biased region" description="Polar residues" evidence="1">
    <location>
        <begin position="14"/>
        <end position="28"/>
    </location>
</feature>
<dbReference type="AlphaFoldDB" id="A0A8H3EMT9"/>
<name>A0A8H3EMT9_9LECA</name>
<dbReference type="Pfam" id="PF07000">
    <property type="entry name" value="DUF1308"/>
    <property type="match status" value="1"/>
</dbReference>
<sequence length="507" mass="56782">MVESYGSDVESFRESITNGSTNRAMKAEATSTEGSALAEDLLARCQTLLDELQDFRDFVTEQRLEQEPAVDIHKFQTSVATEHKSLQKLANADLEAEKTIHTLRSSNLPFYAAIWGAAKASKALVTFGKRFYWDNRPTRDSKKAAEKRCALVDIVSHDGEEWIKVSTVTSSRLSLEIAKARWEAADSFSEDEEQENGNSTFDEDDIDRIELVRVASDLLRASQAHRVHYKRPRIRFVLPKISTSPPPELLPILERIRSTGAVIDLGDQNTSMGPIKESVFPHLLPSPHPPLTGTLNIDCTILLALVSDLSHTVNHPILPNYNLAITRQIQLETREHLVPSNLWPAMADKDLVCTHEAAKRMKEIVNTIGMPNERARTELLLDDGSARSGRELREAFATYSDYTIPHSWCLPIRIVQAKVSAYDISNEIQAAKLPPVALQVADQLTDINRSVFMHGWMQGMTTVSSNRTVAKQIESTVETDDQGAVGPEIWLREPARSLLGKEKERRK</sequence>
<evidence type="ECO:0000256" key="1">
    <source>
        <dbReference type="SAM" id="MobiDB-lite"/>
    </source>
</evidence>
<organism evidence="3 4">
    <name type="scientific">Imshaugia aleurites</name>
    <dbReference type="NCBI Taxonomy" id="172621"/>
    <lineage>
        <taxon>Eukaryota</taxon>
        <taxon>Fungi</taxon>
        <taxon>Dikarya</taxon>
        <taxon>Ascomycota</taxon>
        <taxon>Pezizomycotina</taxon>
        <taxon>Lecanoromycetes</taxon>
        <taxon>OSLEUM clade</taxon>
        <taxon>Lecanoromycetidae</taxon>
        <taxon>Lecanorales</taxon>
        <taxon>Lecanorineae</taxon>
        <taxon>Parmeliaceae</taxon>
        <taxon>Imshaugia</taxon>
    </lineage>
</organism>
<accession>A0A8H3EMT9</accession>
<dbReference type="PANTHER" id="PTHR13379">
    <property type="entry name" value="UNCHARACTERIZED DUF1308"/>
    <property type="match status" value="1"/>
</dbReference>
<dbReference type="PANTHER" id="PTHR13379:SF0">
    <property type="entry name" value="UPF0415 PROTEIN C7ORF25"/>
    <property type="match status" value="1"/>
</dbReference>
<dbReference type="Proteomes" id="UP000664534">
    <property type="component" value="Unassembled WGS sequence"/>
</dbReference>
<feature type="region of interest" description="Disordered" evidence="1">
    <location>
        <begin position="1"/>
        <end position="28"/>
    </location>
</feature>
<comment type="caution">
    <text evidence="3">The sequence shown here is derived from an EMBL/GenBank/DDBJ whole genome shotgun (WGS) entry which is preliminary data.</text>
</comment>
<protein>
    <recommendedName>
        <fullName evidence="2">DUF1308 domain-containing protein</fullName>
    </recommendedName>
</protein>
<evidence type="ECO:0000313" key="4">
    <source>
        <dbReference type="Proteomes" id="UP000664534"/>
    </source>
</evidence>
<feature type="domain" description="DUF1308" evidence="2">
    <location>
        <begin position="295"/>
        <end position="382"/>
    </location>
</feature>
<dbReference type="OrthoDB" id="441890at2759"/>
<dbReference type="InterPro" id="IPR010733">
    <property type="entry name" value="DUF1308"/>
</dbReference>
<evidence type="ECO:0000259" key="2">
    <source>
        <dbReference type="Pfam" id="PF07000"/>
    </source>
</evidence>
<gene>
    <name evidence="3" type="ORF">IMSHALPRED_006587</name>
</gene>
<proteinExistence type="predicted"/>
<keyword evidence="4" id="KW-1185">Reference proteome</keyword>